<evidence type="ECO:0000313" key="2">
    <source>
        <dbReference type="EMBL" id="GAA4697365.1"/>
    </source>
</evidence>
<keyword evidence="3" id="KW-1185">Reference proteome</keyword>
<dbReference type="Proteomes" id="UP001500325">
    <property type="component" value="Unassembled WGS sequence"/>
</dbReference>
<gene>
    <name evidence="2" type="ORF">GCM10023215_39460</name>
</gene>
<comment type="caution">
    <text evidence="2">The sequence shown here is derived from an EMBL/GenBank/DDBJ whole genome shotgun (WGS) entry which is preliminary data.</text>
</comment>
<feature type="compositionally biased region" description="Basic and acidic residues" evidence="1">
    <location>
        <begin position="60"/>
        <end position="77"/>
    </location>
</feature>
<accession>A0ABP8WY57</accession>
<reference evidence="3" key="1">
    <citation type="journal article" date="2019" name="Int. J. Syst. Evol. Microbiol.">
        <title>The Global Catalogue of Microorganisms (GCM) 10K type strain sequencing project: providing services to taxonomists for standard genome sequencing and annotation.</title>
        <authorList>
            <consortium name="The Broad Institute Genomics Platform"/>
            <consortium name="The Broad Institute Genome Sequencing Center for Infectious Disease"/>
            <person name="Wu L."/>
            <person name="Ma J."/>
        </authorList>
    </citation>
    <scope>NUCLEOTIDE SEQUENCE [LARGE SCALE GENOMIC DNA]</scope>
    <source>
        <strain evidence="3">JCM 18055</strain>
    </source>
</reference>
<sequence>MRAKTTQGKTRARVVRSRSWIGPSATSDAMATLLCDGAAVDVRCRPAQEDREGSTSNRRSRVDTVAREGGRAGREPARILGVRSSLQA</sequence>
<name>A0ABP8WY57_9PSEU</name>
<proteinExistence type="predicted"/>
<evidence type="ECO:0000256" key="1">
    <source>
        <dbReference type="SAM" id="MobiDB-lite"/>
    </source>
</evidence>
<evidence type="ECO:0000313" key="3">
    <source>
        <dbReference type="Proteomes" id="UP001500325"/>
    </source>
</evidence>
<organism evidence="2 3">
    <name type="scientific">Pseudonocardia yuanmonensis</name>
    <dbReference type="NCBI Taxonomy" id="1095914"/>
    <lineage>
        <taxon>Bacteria</taxon>
        <taxon>Bacillati</taxon>
        <taxon>Actinomycetota</taxon>
        <taxon>Actinomycetes</taxon>
        <taxon>Pseudonocardiales</taxon>
        <taxon>Pseudonocardiaceae</taxon>
        <taxon>Pseudonocardia</taxon>
    </lineage>
</organism>
<dbReference type="EMBL" id="BAABIC010000013">
    <property type="protein sequence ID" value="GAA4697365.1"/>
    <property type="molecule type" value="Genomic_DNA"/>
</dbReference>
<feature type="region of interest" description="Disordered" evidence="1">
    <location>
        <begin position="46"/>
        <end position="88"/>
    </location>
</feature>
<protein>
    <submittedName>
        <fullName evidence="2">Uncharacterized protein</fullName>
    </submittedName>
</protein>